<dbReference type="EMBL" id="CP003470">
    <property type="protein sequence ID" value="AGG88513.1"/>
    <property type="molecule type" value="Genomic_DNA"/>
</dbReference>
<evidence type="ECO:0008006" key="4">
    <source>
        <dbReference type="Google" id="ProtNLM"/>
    </source>
</evidence>
<dbReference type="OrthoDB" id="7493123at2"/>
<protein>
    <recommendedName>
        <fullName evidence="4">Transporter</fullName>
    </recommendedName>
</protein>
<evidence type="ECO:0000256" key="1">
    <source>
        <dbReference type="SAM" id="SignalP"/>
    </source>
</evidence>
<sequence length="337" mass="37164" precursor="true">MKHPNQHLPHGGSRSSYPRTRHRRLAATVLLAGTLAPALAGACSTCGCSLNSDWSSQDYATSRGLHLSVREDYFDQSRLMHGTDTVSRSAFQYPADEEVQRKTINRTTLLGASYNFSRYWGISAQLPYTDRHHQTIAGGDTDISTSDTRGIGDLRLLVRYQGFSDDAGLGMQFGVKLPTGRFTQRFAAGPQAGQPLDRGLQLGTGTTDALFGVYKFGLLTDSLAYFGQAMAQVPLDARDGFRPGNSLNIDFGVRYLDAGRITPQLQLNIHGEQRENGQQSDRPNSGATFAYLSPGISVKLSPRLDAFAFVQLPVWQRVNGLQLEPRRLWSLGVQYRF</sequence>
<dbReference type="HOGENOM" id="CLU_068856_0_0_6"/>
<reference evidence="2 3" key="1">
    <citation type="submission" date="2012-04" db="EMBL/GenBank/DDBJ databases">
        <title>Complete genome of Rhodanobacter sp. 2APBS1.</title>
        <authorList>
            <consortium name="US DOE Joint Genome Institute"/>
            <person name="Huntemann M."/>
            <person name="Wei C.-L."/>
            <person name="Han J."/>
            <person name="Detter J.C."/>
            <person name="Han C."/>
            <person name="Tapia R."/>
            <person name="Munk A.C.C."/>
            <person name="Chen A."/>
            <person name="Krypides N."/>
            <person name="Mavromatis K."/>
            <person name="Markowitz V."/>
            <person name="Szeto E."/>
            <person name="Ivanova N."/>
            <person name="Mikhailova N."/>
            <person name="Ovchinnikova G."/>
            <person name="Pagani I."/>
            <person name="Pati A."/>
            <person name="Goodwin L."/>
            <person name="Peters L."/>
            <person name="Pitluck S."/>
            <person name="Woyke T."/>
            <person name="Prakash O."/>
            <person name="Elkins J."/>
            <person name="Brown S."/>
            <person name="Palumbo A."/>
            <person name="Hemme C."/>
            <person name="Zhou J."/>
            <person name="Watson D."/>
            <person name="Jardine P."/>
            <person name="Kostka J."/>
            <person name="Green S."/>
        </authorList>
    </citation>
    <scope>NUCLEOTIDE SEQUENCE [LARGE SCALE GENOMIC DNA]</scope>
    <source>
        <strain evidence="2 3">2APBS1</strain>
    </source>
</reference>
<accession>M4NFW3</accession>
<proteinExistence type="predicted"/>
<gene>
    <name evidence="2" type="ORF">R2APBS1_1362</name>
</gene>
<dbReference type="AlphaFoldDB" id="M4NFW3"/>
<evidence type="ECO:0000313" key="2">
    <source>
        <dbReference type="EMBL" id="AGG88513.1"/>
    </source>
</evidence>
<dbReference type="eggNOG" id="COG4313">
    <property type="taxonomic scope" value="Bacteria"/>
</dbReference>
<feature type="signal peptide" evidence="1">
    <location>
        <begin position="1"/>
        <end position="40"/>
    </location>
</feature>
<keyword evidence="1" id="KW-0732">Signal</keyword>
<dbReference type="RefSeq" id="WP_015447338.1">
    <property type="nucleotide sequence ID" value="NC_020541.1"/>
</dbReference>
<feature type="chain" id="PRO_5004056178" description="Transporter" evidence="1">
    <location>
        <begin position="41"/>
        <end position="337"/>
    </location>
</feature>
<dbReference type="STRING" id="666685.R2APBS1_1362"/>
<organism evidence="2 3">
    <name type="scientific">Rhodanobacter denitrificans</name>
    <dbReference type="NCBI Taxonomy" id="666685"/>
    <lineage>
        <taxon>Bacteria</taxon>
        <taxon>Pseudomonadati</taxon>
        <taxon>Pseudomonadota</taxon>
        <taxon>Gammaproteobacteria</taxon>
        <taxon>Lysobacterales</taxon>
        <taxon>Rhodanobacteraceae</taxon>
        <taxon>Rhodanobacter</taxon>
    </lineage>
</organism>
<dbReference type="Proteomes" id="UP000011859">
    <property type="component" value="Chromosome"/>
</dbReference>
<evidence type="ECO:0000313" key="3">
    <source>
        <dbReference type="Proteomes" id="UP000011859"/>
    </source>
</evidence>
<keyword evidence="3" id="KW-1185">Reference proteome</keyword>
<name>M4NFW3_9GAMM</name>
<dbReference type="KEGG" id="rhd:R2APBS1_1362"/>